<feature type="compositionally biased region" description="Basic and acidic residues" evidence="1">
    <location>
        <begin position="558"/>
        <end position="577"/>
    </location>
</feature>
<protein>
    <submittedName>
        <fullName evidence="4">Jg23962 protein</fullName>
    </submittedName>
</protein>
<feature type="region of interest" description="Disordered" evidence="1">
    <location>
        <begin position="558"/>
        <end position="640"/>
    </location>
</feature>
<sequence length="779" mass="87436">MKSKIVIATLCVFLCEYSVSALSFPGPRVYVVTPSTRILKKDEGKPTPFYYHNWMRRMDTGPDTTTSTTTEPAKVKTPDLIFAEFESDGSQQKSIRKLLENERTYPKKSTMSPIYVPDDEENKVTRVVNYGLPVKTINQNDSSTENNSYILMSHDEYNNNFPDPEYVTASQPTLPTTAKITTTTQSPINIQNIWHVIDSEKADKYLNKWEEISFDPKTGENTNIAATDHGSGNEKNHRPVTDEVFKQEYDDDDVKIDDNFALPGFVTNPGNGAENESRAIRTEQNIRFPYVNLKPFQMKPSKKPLLNNISNGKKSNLFTSLDNFYDLKSPVRGEAQDIVPTAPIDRYNPAQPYLPQQKYGSNLSKQSSPGKATASLVPPPPPQPSPTGIDFPDPISYESFPPYAPSGPDFGPAPAPAPPVSVSIAPSNTVDFDASVPNPSDDGPIMDTIYRYKPSSAIGDSDNTAPMMNTGYNYKPPSAPTPQFYPTPVPPSKPFQGYSYNKPSMTSDTSPMTVADKPEFQGYHYSKPVYHKPPVADMPPHYGSHPTYGHDGFPPVTYEHDDSPPHIYGHDDAPPHIDEDDYSPPHSHHSDDDMTYSSKPYGDVKGGDDMNGHDMGMKPPAPPSLNTDVKPGAYGPSPDDHGFPSDFPTDFKFPPDFNDHYHDHEHEHYHIVEHPTTTTETPRVNRFSYYYLGKKLYYLPLYFSVYFIIYVGALIIKAVLRHKIVYPNSWRPNTTTSTFFSKRSVDQYLSHENLHDLTKKVTHAISTAAEKYMDNKNYE</sequence>
<dbReference type="AlphaFoldDB" id="A0A8S4RFQ3"/>
<keyword evidence="5" id="KW-1185">Reference proteome</keyword>
<reference evidence="4" key="1">
    <citation type="submission" date="2022-03" db="EMBL/GenBank/DDBJ databases">
        <authorList>
            <person name="Lindestad O."/>
        </authorList>
    </citation>
    <scope>NUCLEOTIDE SEQUENCE</scope>
</reference>
<evidence type="ECO:0000313" key="4">
    <source>
        <dbReference type="EMBL" id="CAH2235528.1"/>
    </source>
</evidence>
<keyword evidence="2" id="KW-1133">Transmembrane helix</keyword>
<keyword evidence="2" id="KW-0812">Transmembrane</keyword>
<feature type="chain" id="PRO_5035872420" evidence="3">
    <location>
        <begin position="22"/>
        <end position="779"/>
    </location>
</feature>
<dbReference type="OrthoDB" id="7432225at2759"/>
<feature type="compositionally biased region" description="Polar residues" evidence="1">
    <location>
        <begin position="358"/>
        <end position="370"/>
    </location>
</feature>
<feature type="region of interest" description="Disordered" evidence="1">
    <location>
        <begin position="455"/>
        <end position="516"/>
    </location>
</feature>
<feature type="compositionally biased region" description="Polar residues" evidence="1">
    <location>
        <begin position="461"/>
        <end position="472"/>
    </location>
</feature>
<feature type="region of interest" description="Disordered" evidence="1">
    <location>
        <begin position="343"/>
        <end position="393"/>
    </location>
</feature>
<name>A0A8S4RFQ3_9NEOP</name>
<feature type="transmembrane region" description="Helical" evidence="2">
    <location>
        <begin position="696"/>
        <end position="720"/>
    </location>
</feature>
<accession>A0A8S4RFQ3</accession>
<organism evidence="4 5">
    <name type="scientific">Pararge aegeria aegeria</name>
    <dbReference type="NCBI Taxonomy" id="348720"/>
    <lineage>
        <taxon>Eukaryota</taxon>
        <taxon>Metazoa</taxon>
        <taxon>Ecdysozoa</taxon>
        <taxon>Arthropoda</taxon>
        <taxon>Hexapoda</taxon>
        <taxon>Insecta</taxon>
        <taxon>Pterygota</taxon>
        <taxon>Neoptera</taxon>
        <taxon>Endopterygota</taxon>
        <taxon>Lepidoptera</taxon>
        <taxon>Glossata</taxon>
        <taxon>Ditrysia</taxon>
        <taxon>Papilionoidea</taxon>
        <taxon>Nymphalidae</taxon>
        <taxon>Satyrinae</taxon>
        <taxon>Satyrini</taxon>
        <taxon>Parargina</taxon>
        <taxon>Pararge</taxon>
    </lineage>
</organism>
<evidence type="ECO:0000256" key="1">
    <source>
        <dbReference type="SAM" id="MobiDB-lite"/>
    </source>
</evidence>
<keyword evidence="3" id="KW-0732">Signal</keyword>
<dbReference type="Proteomes" id="UP000838756">
    <property type="component" value="Unassembled WGS sequence"/>
</dbReference>
<evidence type="ECO:0000256" key="2">
    <source>
        <dbReference type="SAM" id="Phobius"/>
    </source>
</evidence>
<proteinExistence type="predicted"/>
<feature type="compositionally biased region" description="Basic and acidic residues" evidence="1">
    <location>
        <begin position="605"/>
        <end position="616"/>
    </location>
</feature>
<evidence type="ECO:0000313" key="5">
    <source>
        <dbReference type="Proteomes" id="UP000838756"/>
    </source>
</evidence>
<keyword evidence="2" id="KW-0472">Membrane</keyword>
<evidence type="ECO:0000256" key="3">
    <source>
        <dbReference type="SAM" id="SignalP"/>
    </source>
</evidence>
<feature type="compositionally biased region" description="Polar residues" evidence="1">
    <location>
        <begin position="498"/>
        <end position="512"/>
    </location>
</feature>
<comment type="caution">
    <text evidence="4">The sequence shown here is derived from an EMBL/GenBank/DDBJ whole genome shotgun (WGS) entry which is preliminary data.</text>
</comment>
<feature type="signal peptide" evidence="3">
    <location>
        <begin position="1"/>
        <end position="21"/>
    </location>
</feature>
<feature type="compositionally biased region" description="Pro residues" evidence="1">
    <location>
        <begin position="477"/>
        <end position="493"/>
    </location>
</feature>
<dbReference type="EMBL" id="CAKXAJ010025135">
    <property type="protein sequence ID" value="CAH2235528.1"/>
    <property type="molecule type" value="Genomic_DNA"/>
</dbReference>
<gene>
    <name evidence="4" type="primary">jg23962</name>
    <name evidence="4" type="ORF">PAEG_LOCUS13170</name>
</gene>